<dbReference type="Proteomes" id="UP000295391">
    <property type="component" value="Unassembled WGS sequence"/>
</dbReference>
<sequence>MSKMITKSSLMMAATLLFSSATLANAQTVLRLAENQPESNPVTVAMHHFAKLVDEYSDGSVKVEVYSGAQLGQEVETIEQTQLGIIDMARVNTVPLANVSPSVGVFTLPYIFKGKEHKYAVLDGEIGQQVRKDMEATGIVGFDFMEAGSRSFYTREGSPINSIDDLKGLKIRVQSSPISIRMVELLGGVPTPMNYGEVYSSLQTGVIDGAENDFVSFLTSGHYEVTANYVIDGHLSPPAILIMNKAKFDSLSQEDQDAISKAAKDAAVYERDLMFTANDEARAKVEEAGVTVSEIDNGPFQEAILPIYDEFPHLSDLIEKIRAVDAE</sequence>
<dbReference type="PANTHER" id="PTHR33376">
    <property type="match status" value="1"/>
</dbReference>
<evidence type="ECO:0000256" key="1">
    <source>
        <dbReference type="ARBA" id="ARBA00022729"/>
    </source>
</evidence>
<dbReference type="InterPro" id="IPR004682">
    <property type="entry name" value="TRAP_DctP"/>
</dbReference>
<protein>
    <submittedName>
        <fullName evidence="3">Tripartite ATP-independent transporter DctP family solute receptor</fullName>
    </submittedName>
</protein>
<dbReference type="Pfam" id="PF03480">
    <property type="entry name" value="DctP"/>
    <property type="match status" value="1"/>
</dbReference>
<dbReference type="InterPro" id="IPR038404">
    <property type="entry name" value="TRAP_DctP_sf"/>
</dbReference>
<dbReference type="CDD" id="cd13671">
    <property type="entry name" value="PBP2_TRAP_SBP_like_3"/>
    <property type="match status" value="1"/>
</dbReference>
<dbReference type="Gene3D" id="3.40.190.170">
    <property type="entry name" value="Bacterial extracellular solute-binding protein, family 7"/>
    <property type="match status" value="1"/>
</dbReference>
<dbReference type="SUPFAM" id="SSF53850">
    <property type="entry name" value="Periplasmic binding protein-like II"/>
    <property type="match status" value="1"/>
</dbReference>
<dbReference type="EMBL" id="SNYR01000001">
    <property type="protein sequence ID" value="TDQ66045.1"/>
    <property type="molecule type" value="Genomic_DNA"/>
</dbReference>
<feature type="chain" id="PRO_5020340379" evidence="2">
    <location>
        <begin position="27"/>
        <end position="327"/>
    </location>
</feature>
<dbReference type="NCBIfam" id="TIGR00787">
    <property type="entry name" value="dctP"/>
    <property type="match status" value="1"/>
</dbReference>
<evidence type="ECO:0000256" key="2">
    <source>
        <dbReference type="SAM" id="SignalP"/>
    </source>
</evidence>
<organism evidence="3 4">
    <name type="scientific">Maritalea mobilis</name>
    <dbReference type="NCBI Taxonomy" id="483324"/>
    <lineage>
        <taxon>Bacteria</taxon>
        <taxon>Pseudomonadati</taxon>
        <taxon>Pseudomonadota</taxon>
        <taxon>Alphaproteobacteria</taxon>
        <taxon>Hyphomicrobiales</taxon>
        <taxon>Devosiaceae</taxon>
        <taxon>Maritalea</taxon>
    </lineage>
</organism>
<evidence type="ECO:0000313" key="3">
    <source>
        <dbReference type="EMBL" id="TDQ66045.1"/>
    </source>
</evidence>
<dbReference type="InterPro" id="IPR018389">
    <property type="entry name" value="DctP_fam"/>
</dbReference>
<reference evidence="3 4" key="1">
    <citation type="submission" date="2019-03" db="EMBL/GenBank/DDBJ databases">
        <title>Genomic Encyclopedia of Type Strains, Phase III (KMG-III): the genomes of soil and plant-associated and newly described type strains.</title>
        <authorList>
            <person name="Whitman W."/>
        </authorList>
    </citation>
    <scope>NUCLEOTIDE SEQUENCE [LARGE SCALE GENOMIC DNA]</scope>
    <source>
        <strain evidence="3 4">CGMCC 1.7002</strain>
    </source>
</reference>
<keyword evidence="3" id="KW-0675">Receptor</keyword>
<dbReference type="PIRSF" id="PIRSF006470">
    <property type="entry name" value="DctB"/>
    <property type="match status" value="1"/>
</dbReference>
<keyword evidence="4" id="KW-1185">Reference proteome</keyword>
<dbReference type="RefSeq" id="WP_166638826.1">
    <property type="nucleotide sequence ID" value="NZ_SNYR01000001.1"/>
</dbReference>
<feature type="signal peptide" evidence="2">
    <location>
        <begin position="1"/>
        <end position="26"/>
    </location>
</feature>
<accession>A0A4R6VZI1</accession>
<dbReference type="PANTHER" id="PTHR33376:SF2">
    <property type="entry name" value="DICARBOXYLATE-BINDING PERIPLASMIC PROTEIN"/>
    <property type="match status" value="1"/>
</dbReference>
<comment type="caution">
    <text evidence="3">The sequence shown here is derived from an EMBL/GenBank/DDBJ whole genome shotgun (WGS) entry which is preliminary data.</text>
</comment>
<dbReference type="GO" id="GO:0030288">
    <property type="term" value="C:outer membrane-bounded periplasmic space"/>
    <property type="evidence" value="ECO:0007669"/>
    <property type="project" value="InterPro"/>
</dbReference>
<evidence type="ECO:0000313" key="4">
    <source>
        <dbReference type="Proteomes" id="UP000295391"/>
    </source>
</evidence>
<dbReference type="NCBIfam" id="NF037995">
    <property type="entry name" value="TRAP_S1"/>
    <property type="match status" value="1"/>
</dbReference>
<name>A0A4R6VZI1_9HYPH</name>
<dbReference type="GO" id="GO:0030246">
    <property type="term" value="F:carbohydrate binding"/>
    <property type="evidence" value="ECO:0007669"/>
    <property type="project" value="TreeGrafter"/>
</dbReference>
<proteinExistence type="predicted"/>
<keyword evidence="1 2" id="KW-0732">Signal</keyword>
<dbReference type="GO" id="GO:0055085">
    <property type="term" value="P:transmembrane transport"/>
    <property type="evidence" value="ECO:0007669"/>
    <property type="project" value="InterPro"/>
</dbReference>
<gene>
    <name evidence="3" type="ORF">ATL17_0030</name>
</gene>
<dbReference type="AlphaFoldDB" id="A0A4R6VZI1"/>